<dbReference type="AlphaFoldDB" id="A0A370HKX8"/>
<comment type="caution">
    <text evidence="2">The sequence shown here is derived from an EMBL/GenBank/DDBJ whole genome shotgun (WGS) entry which is preliminary data.</text>
</comment>
<dbReference type="EMBL" id="QQBB01000004">
    <property type="protein sequence ID" value="RDI59242.1"/>
    <property type="molecule type" value="Genomic_DNA"/>
</dbReference>
<keyword evidence="3" id="KW-1185">Reference proteome</keyword>
<accession>A0A370HKX8</accession>
<dbReference type="SUPFAM" id="SSF54637">
    <property type="entry name" value="Thioesterase/thiol ester dehydrase-isomerase"/>
    <property type="match status" value="2"/>
</dbReference>
<dbReference type="CDD" id="cd03454">
    <property type="entry name" value="YdeM"/>
    <property type="match status" value="2"/>
</dbReference>
<dbReference type="Pfam" id="PF01575">
    <property type="entry name" value="MaoC_dehydratas"/>
    <property type="match status" value="2"/>
</dbReference>
<gene>
    <name evidence="2" type="ORF">DES45_104153</name>
</gene>
<evidence type="ECO:0000313" key="2">
    <source>
        <dbReference type="EMBL" id="RDI59242.1"/>
    </source>
</evidence>
<sequence length="339" mass="37474">MPRFAFEDFVPGTTEILGPVTVSKDDILAFAREYDPQPFHVDEIAARDSFVGTLIGSGWHTACINMRLLADDKILDSTSMGAPGIDELKWLKPVRPGDTLRSRMTVVDARASKSRPSIGLVQFQFALVNQNDETVMTQANWIMFGRRDAEPVPALARPAPAEAAAAPIGTDAVEGPRFSANPYLDDLVAGDTEELGSYTFATDEIIRFARQHDPQRFHVDPDAAKHSLFGDLCASGWHTAAVWMKLMIAHREEIRVQALARGERPARLGPSPGFTNLKWLKPVYAGDTVTYRSTLTGARASASRPGWGLAFHHNTGVNQHGEEVFSFDGMVFWERRPER</sequence>
<dbReference type="Gene3D" id="3.10.129.10">
    <property type="entry name" value="Hotdog Thioesterase"/>
    <property type="match status" value="2"/>
</dbReference>
<dbReference type="InterPro" id="IPR002539">
    <property type="entry name" value="MaoC-like_dom"/>
</dbReference>
<dbReference type="InterPro" id="IPR052342">
    <property type="entry name" value="MCH/BMMD"/>
</dbReference>
<dbReference type="OrthoDB" id="9797938at2"/>
<dbReference type="RefSeq" id="WP_114770136.1">
    <property type="nucleotide sequence ID" value="NZ_QQBB01000004.1"/>
</dbReference>
<dbReference type="InterPro" id="IPR029069">
    <property type="entry name" value="HotDog_dom_sf"/>
</dbReference>
<dbReference type="PANTHER" id="PTHR43664:SF1">
    <property type="entry name" value="BETA-METHYLMALYL-COA DEHYDRATASE"/>
    <property type="match status" value="1"/>
</dbReference>
<dbReference type="Proteomes" id="UP000254925">
    <property type="component" value="Unassembled WGS sequence"/>
</dbReference>
<evidence type="ECO:0000259" key="1">
    <source>
        <dbReference type="Pfam" id="PF01575"/>
    </source>
</evidence>
<protein>
    <submittedName>
        <fullName evidence="2">Acyl dehydratase</fullName>
    </submittedName>
</protein>
<name>A0A370HKX8_9HYPH</name>
<feature type="domain" description="MaoC-like" evidence="1">
    <location>
        <begin position="198"/>
        <end position="300"/>
    </location>
</feature>
<dbReference type="PANTHER" id="PTHR43664">
    <property type="entry name" value="MONOAMINE OXIDASE-RELATED"/>
    <property type="match status" value="1"/>
</dbReference>
<evidence type="ECO:0000313" key="3">
    <source>
        <dbReference type="Proteomes" id="UP000254925"/>
    </source>
</evidence>
<feature type="domain" description="MaoC-like" evidence="1">
    <location>
        <begin position="19"/>
        <end position="113"/>
    </location>
</feature>
<reference evidence="2 3" key="1">
    <citation type="submission" date="2018-07" db="EMBL/GenBank/DDBJ databases">
        <title>Genomic Encyclopedia of Type Strains, Phase IV (KMG-IV): sequencing the most valuable type-strain genomes for metagenomic binning, comparative biology and taxonomic classification.</title>
        <authorList>
            <person name="Goeker M."/>
        </authorList>
    </citation>
    <scope>NUCLEOTIDE SEQUENCE [LARGE SCALE GENOMIC DNA]</scope>
    <source>
        <strain evidence="2 3">DSM 14364</strain>
    </source>
</reference>
<organism evidence="2 3">
    <name type="scientific">Microvirga subterranea</name>
    <dbReference type="NCBI Taxonomy" id="186651"/>
    <lineage>
        <taxon>Bacteria</taxon>
        <taxon>Pseudomonadati</taxon>
        <taxon>Pseudomonadota</taxon>
        <taxon>Alphaproteobacteria</taxon>
        <taxon>Hyphomicrobiales</taxon>
        <taxon>Methylobacteriaceae</taxon>
        <taxon>Microvirga</taxon>
    </lineage>
</organism>
<proteinExistence type="predicted"/>